<dbReference type="CDD" id="cd04664">
    <property type="entry name" value="NUDIX_DHNTPase_like"/>
    <property type="match status" value="1"/>
</dbReference>
<dbReference type="Gene3D" id="3.90.79.10">
    <property type="entry name" value="Nucleoside Triphosphate Pyrophosphohydrolase"/>
    <property type="match status" value="1"/>
</dbReference>
<dbReference type="PROSITE" id="PS51462">
    <property type="entry name" value="NUDIX"/>
    <property type="match status" value="1"/>
</dbReference>
<comment type="cofactor">
    <cofactor evidence="1">
        <name>Mg(2+)</name>
        <dbReference type="ChEBI" id="CHEBI:18420"/>
    </cofactor>
</comment>
<keyword evidence="2" id="KW-0378">Hydrolase</keyword>
<dbReference type="InterPro" id="IPR000086">
    <property type="entry name" value="NUDIX_hydrolase_dom"/>
</dbReference>
<proteinExistence type="predicted"/>
<dbReference type="PROSITE" id="PS00893">
    <property type="entry name" value="NUDIX_BOX"/>
    <property type="match status" value="1"/>
</dbReference>
<dbReference type="InterPro" id="IPR020084">
    <property type="entry name" value="NUDIX_hydrolase_CS"/>
</dbReference>
<dbReference type="InterPro" id="IPR015797">
    <property type="entry name" value="NUDIX_hydrolase-like_dom_sf"/>
</dbReference>
<gene>
    <name evidence="4" type="ORF">D9F05_11755</name>
</gene>
<accession>A0A3L0YD32</accession>
<organism evidence="4">
    <name type="scientific">Escherichia coli</name>
    <dbReference type="NCBI Taxonomy" id="562"/>
    <lineage>
        <taxon>Bacteria</taxon>
        <taxon>Pseudomonadati</taxon>
        <taxon>Pseudomonadota</taxon>
        <taxon>Gammaproteobacteria</taxon>
        <taxon>Enterobacterales</taxon>
        <taxon>Enterobacteriaceae</taxon>
        <taxon>Escherichia</taxon>
    </lineage>
</organism>
<dbReference type="PANTHER" id="PTHR21340:SF0">
    <property type="entry name" value="BIS(5'-NUCLEOSYL)-TETRAPHOSPHATASE [ASYMMETRICAL]"/>
    <property type="match status" value="1"/>
</dbReference>
<comment type="caution">
    <text evidence="4">The sequence shown here is derived from an EMBL/GenBank/DDBJ whole genome shotgun (WGS) entry which is preliminary data.</text>
</comment>
<feature type="domain" description="Nudix hydrolase" evidence="3">
    <location>
        <begin position="4"/>
        <end position="132"/>
    </location>
</feature>
<evidence type="ECO:0000256" key="1">
    <source>
        <dbReference type="ARBA" id="ARBA00001946"/>
    </source>
</evidence>
<dbReference type="PANTHER" id="PTHR21340">
    <property type="entry name" value="DIADENOSINE 5,5-P1,P4-TETRAPHOSPHATE PYROPHOSPHOHYDROLASE MUTT"/>
    <property type="match status" value="1"/>
</dbReference>
<dbReference type="AlphaFoldDB" id="A0A3L0YD32"/>
<reference evidence="4" key="1">
    <citation type="submission" date="2018-10" db="EMBL/GenBank/DDBJ databases">
        <authorList>
            <consortium name="NARMS: The National Antimicrobial Resistance Monitoring System"/>
        </authorList>
    </citation>
    <scope>NUCLEOTIDE SEQUENCE [LARGE SCALE GENOMIC DNA]</scope>
    <source>
        <strain evidence="4">CVM N17EC0388</strain>
    </source>
</reference>
<dbReference type="Pfam" id="PF00293">
    <property type="entry name" value="NUDIX"/>
    <property type="match status" value="1"/>
</dbReference>
<dbReference type="GO" id="GO:0006167">
    <property type="term" value="P:AMP biosynthetic process"/>
    <property type="evidence" value="ECO:0007669"/>
    <property type="project" value="TreeGrafter"/>
</dbReference>
<dbReference type="GO" id="GO:0004081">
    <property type="term" value="F:bis(5'-nucleosyl)-tetraphosphatase (asymmetrical) activity"/>
    <property type="evidence" value="ECO:0007669"/>
    <property type="project" value="TreeGrafter"/>
</dbReference>
<dbReference type="SUPFAM" id="SSF55811">
    <property type="entry name" value="Nudix"/>
    <property type="match status" value="1"/>
</dbReference>
<dbReference type="InterPro" id="IPR051325">
    <property type="entry name" value="Nudix_hydrolase_domain"/>
</dbReference>
<evidence type="ECO:0000259" key="3">
    <source>
        <dbReference type="PROSITE" id="PS51462"/>
    </source>
</evidence>
<name>A0A3L0YD32_ECOLX</name>
<sequence>MIPIRCHAVSGVALSEIDGQAKILLMKRVKGGFWCHVAGTVEAGETGWQTIIREMGEETGIAVTALYSGEYLEQFYESASNTVMVVPVFVVYCPPNQAVTLNDEHTEYRWCSLTEAKALVSFPGQKALYDHIWHYFVENSPSALMQVTIPS</sequence>
<protein>
    <submittedName>
        <fullName evidence="4">NUDIX domain-containing protein</fullName>
    </submittedName>
</protein>
<dbReference type="EMBL" id="RNRV01000018">
    <property type="protein sequence ID" value="MHO05043.1"/>
    <property type="molecule type" value="Genomic_DNA"/>
</dbReference>
<evidence type="ECO:0000256" key="2">
    <source>
        <dbReference type="ARBA" id="ARBA00022801"/>
    </source>
</evidence>
<dbReference type="GO" id="GO:0006754">
    <property type="term" value="P:ATP biosynthetic process"/>
    <property type="evidence" value="ECO:0007669"/>
    <property type="project" value="TreeGrafter"/>
</dbReference>
<evidence type="ECO:0000313" key="4">
    <source>
        <dbReference type="EMBL" id="MHO05043.1"/>
    </source>
</evidence>